<dbReference type="Pfam" id="PF08395">
    <property type="entry name" value="7tm_7"/>
    <property type="match status" value="1"/>
</dbReference>
<evidence type="ECO:0000256" key="1">
    <source>
        <dbReference type="ARBA" id="ARBA00004651"/>
    </source>
</evidence>
<gene>
    <name evidence="7" type="ORF">QE152_g39354</name>
</gene>
<comment type="subcellular location">
    <subcellularLocation>
        <location evidence="1 6">Cell membrane</location>
        <topology evidence="1 6">Multi-pass membrane protein</topology>
    </subcellularLocation>
</comment>
<evidence type="ECO:0000256" key="3">
    <source>
        <dbReference type="ARBA" id="ARBA00022692"/>
    </source>
</evidence>
<evidence type="ECO:0000256" key="4">
    <source>
        <dbReference type="ARBA" id="ARBA00022989"/>
    </source>
</evidence>
<evidence type="ECO:0000256" key="2">
    <source>
        <dbReference type="ARBA" id="ARBA00022475"/>
    </source>
</evidence>
<accession>A0AAW1HU45</accession>
<evidence type="ECO:0000256" key="5">
    <source>
        <dbReference type="ARBA" id="ARBA00023136"/>
    </source>
</evidence>
<reference evidence="7 8" key="1">
    <citation type="journal article" date="2024" name="BMC Genomics">
        <title>De novo assembly and annotation of Popillia japonica's genome with initial clues to its potential as an invasive pest.</title>
        <authorList>
            <person name="Cucini C."/>
            <person name="Boschi S."/>
            <person name="Funari R."/>
            <person name="Cardaioli E."/>
            <person name="Iannotti N."/>
            <person name="Marturano G."/>
            <person name="Paoli F."/>
            <person name="Bruttini M."/>
            <person name="Carapelli A."/>
            <person name="Frati F."/>
            <person name="Nardi F."/>
        </authorList>
    </citation>
    <scope>NUCLEOTIDE SEQUENCE [LARGE SCALE GENOMIC DNA]</scope>
    <source>
        <strain evidence="7">DMR45628</strain>
    </source>
</reference>
<dbReference type="GO" id="GO:0050909">
    <property type="term" value="P:sensory perception of taste"/>
    <property type="evidence" value="ECO:0007669"/>
    <property type="project" value="InterPro"/>
</dbReference>
<keyword evidence="6" id="KW-0807">Transducer</keyword>
<dbReference type="AlphaFoldDB" id="A0AAW1HU45"/>
<feature type="transmembrane region" description="Helical" evidence="6">
    <location>
        <begin position="33"/>
        <end position="55"/>
    </location>
</feature>
<keyword evidence="8" id="KW-1185">Reference proteome</keyword>
<keyword evidence="3 6" id="KW-0812">Transmembrane</keyword>
<dbReference type="EMBL" id="JASPKY010000933">
    <property type="protein sequence ID" value="KAK9680104.1"/>
    <property type="molecule type" value="Genomic_DNA"/>
</dbReference>
<keyword evidence="2 6" id="KW-1003">Cell membrane</keyword>
<proteinExistence type="inferred from homology"/>
<feature type="transmembrane region" description="Helical" evidence="6">
    <location>
        <begin position="136"/>
        <end position="157"/>
    </location>
</feature>
<comment type="similarity">
    <text evidence="6">Belongs to the insect chemoreceptor superfamily. Gustatory receptor (GR) family.</text>
</comment>
<keyword evidence="4 6" id="KW-1133">Transmembrane helix</keyword>
<evidence type="ECO:0000313" key="8">
    <source>
        <dbReference type="Proteomes" id="UP001458880"/>
    </source>
</evidence>
<keyword evidence="5 6" id="KW-0472">Membrane</keyword>
<sequence length="414" mass="47255">MHARWLFNVNLRNVANSGRDIVRDFHPSIRNNLLRILPILVAISYVISILLFATTCYEFCCGFNTEISVWEVENITALGFLIFGVCNSLTIMLTNSNRGLMMTIIDVFSTLANSDVTFVKGEEKQAKFSQLRRRSAIYISIASLSAILGGLLPYFTTKRFVSLIAALKIYSFCSGCYTATVPIHGITLISEILFLGLTRTLDAKLRGGRADIYNDLKKLTKRRCTMQKIMQKMSRYATPTVTIFYPLMLLFSFSAVYVAIIEVIRMATSQEYSVCYILWPFILFHLHYASQSNTTLLEMDDNIVSYLYRLPISKLTRKERDQIELLILTIRARPLVVNPSNMFEVTKKLYITAEFGLWCELISLSDNEVRVSCNSPTVLIKEGVKVVVQMSALHHCNLRTVWRTIVRRYGTRPC</sequence>
<organism evidence="7 8">
    <name type="scientific">Popillia japonica</name>
    <name type="common">Japanese beetle</name>
    <dbReference type="NCBI Taxonomy" id="7064"/>
    <lineage>
        <taxon>Eukaryota</taxon>
        <taxon>Metazoa</taxon>
        <taxon>Ecdysozoa</taxon>
        <taxon>Arthropoda</taxon>
        <taxon>Hexapoda</taxon>
        <taxon>Insecta</taxon>
        <taxon>Pterygota</taxon>
        <taxon>Neoptera</taxon>
        <taxon>Endopterygota</taxon>
        <taxon>Coleoptera</taxon>
        <taxon>Polyphaga</taxon>
        <taxon>Scarabaeiformia</taxon>
        <taxon>Scarabaeidae</taxon>
        <taxon>Rutelinae</taxon>
        <taxon>Popillia</taxon>
    </lineage>
</organism>
<dbReference type="InterPro" id="IPR013604">
    <property type="entry name" value="7TM_chemorcpt"/>
</dbReference>
<dbReference type="Proteomes" id="UP001458880">
    <property type="component" value="Unassembled WGS sequence"/>
</dbReference>
<evidence type="ECO:0000256" key="6">
    <source>
        <dbReference type="RuleBase" id="RU363108"/>
    </source>
</evidence>
<comment type="caution">
    <text evidence="6">Lacks conserved residue(s) required for the propagation of feature annotation.</text>
</comment>
<evidence type="ECO:0000313" key="7">
    <source>
        <dbReference type="EMBL" id="KAK9680104.1"/>
    </source>
</evidence>
<name>A0AAW1HU45_POPJA</name>
<feature type="transmembrane region" description="Helical" evidence="6">
    <location>
        <begin position="169"/>
        <end position="197"/>
    </location>
</feature>
<comment type="caution">
    <text evidence="7">The sequence shown here is derived from an EMBL/GenBank/DDBJ whole genome shotgun (WGS) entry which is preliminary data.</text>
</comment>
<dbReference type="GO" id="GO:0005886">
    <property type="term" value="C:plasma membrane"/>
    <property type="evidence" value="ECO:0007669"/>
    <property type="project" value="UniProtKB-SubCell"/>
</dbReference>
<feature type="transmembrane region" description="Helical" evidence="6">
    <location>
        <begin position="236"/>
        <end position="260"/>
    </location>
</feature>
<comment type="function">
    <text evidence="6">Gustatory receptor which mediates acceptance or avoidance behavior, depending on its substrates.</text>
</comment>
<feature type="transmembrane region" description="Helical" evidence="6">
    <location>
        <begin position="75"/>
        <end position="94"/>
    </location>
</feature>
<dbReference type="GO" id="GO:0007165">
    <property type="term" value="P:signal transduction"/>
    <property type="evidence" value="ECO:0007669"/>
    <property type="project" value="UniProtKB-KW"/>
</dbReference>
<keyword evidence="6 7" id="KW-0675">Receptor</keyword>
<protein>
    <recommendedName>
        <fullName evidence="6">Gustatory receptor</fullName>
    </recommendedName>
</protein>